<dbReference type="OrthoDB" id="9808136at2"/>
<proteinExistence type="predicted"/>
<evidence type="ECO:0000313" key="8">
    <source>
        <dbReference type="EMBL" id="RJK97786.1"/>
    </source>
</evidence>
<feature type="transmembrane region" description="Helical" evidence="7">
    <location>
        <begin position="240"/>
        <end position="261"/>
    </location>
</feature>
<dbReference type="GO" id="GO:0022857">
    <property type="term" value="F:transmembrane transporter activity"/>
    <property type="evidence" value="ECO:0007669"/>
    <property type="project" value="InterPro"/>
</dbReference>
<feature type="transmembrane region" description="Helical" evidence="7">
    <location>
        <begin position="319"/>
        <end position="341"/>
    </location>
</feature>
<name>A0A3A3Z9M1_9ACTN</name>
<keyword evidence="5 7" id="KW-0472">Membrane</keyword>
<evidence type="ECO:0000313" key="9">
    <source>
        <dbReference type="Proteomes" id="UP000265614"/>
    </source>
</evidence>
<reference evidence="8 9" key="1">
    <citation type="submission" date="2018-09" db="EMBL/GenBank/DDBJ databases">
        <title>YIM 75000 draft genome.</title>
        <authorList>
            <person name="Tang S."/>
            <person name="Feng Y."/>
        </authorList>
    </citation>
    <scope>NUCLEOTIDE SEQUENCE [LARGE SCALE GENOMIC DNA]</scope>
    <source>
        <strain evidence="8 9">YIM 75000</strain>
    </source>
</reference>
<feature type="region of interest" description="Disordered" evidence="6">
    <location>
        <begin position="1"/>
        <end position="25"/>
    </location>
</feature>
<evidence type="ECO:0000256" key="3">
    <source>
        <dbReference type="ARBA" id="ARBA00022692"/>
    </source>
</evidence>
<dbReference type="PANTHER" id="PTHR32196">
    <property type="entry name" value="ABC TRANSPORTER PERMEASE PROTEIN YPHD-RELATED-RELATED"/>
    <property type="match status" value="1"/>
</dbReference>
<comment type="caution">
    <text evidence="8">The sequence shown here is derived from an EMBL/GenBank/DDBJ whole genome shotgun (WGS) entry which is preliminary data.</text>
</comment>
<dbReference type="GO" id="GO:0005886">
    <property type="term" value="C:plasma membrane"/>
    <property type="evidence" value="ECO:0007669"/>
    <property type="project" value="UniProtKB-SubCell"/>
</dbReference>
<evidence type="ECO:0000256" key="5">
    <source>
        <dbReference type="ARBA" id="ARBA00023136"/>
    </source>
</evidence>
<feature type="transmembrane region" description="Helical" evidence="7">
    <location>
        <begin position="190"/>
        <end position="209"/>
    </location>
</feature>
<evidence type="ECO:0000256" key="7">
    <source>
        <dbReference type="SAM" id="Phobius"/>
    </source>
</evidence>
<accession>A0A3A3Z9M1</accession>
<feature type="transmembrane region" description="Helical" evidence="7">
    <location>
        <begin position="64"/>
        <end position="86"/>
    </location>
</feature>
<comment type="subcellular location">
    <subcellularLocation>
        <location evidence="1">Cell membrane</location>
        <topology evidence="1">Multi-pass membrane protein</topology>
    </subcellularLocation>
</comment>
<keyword evidence="2" id="KW-1003">Cell membrane</keyword>
<keyword evidence="3 7" id="KW-0812">Transmembrane</keyword>
<evidence type="ECO:0000256" key="2">
    <source>
        <dbReference type="ARBA" id="ARBA00022475"/>
    </source>
</evidence>
<dbReference type="InterPro" id="IPR001851">
    <property type="entry name" value="ABC_transp_permease"/>
</dbReference>
<feature type="transmembrane region" description="Helical" evidence="7">
    <location>
        <begin position="93"/>
        <end position="110"/>
    </location>
</feature>
<evidence type="ECO:0000256" key="6">
    <source>
        <dbReference type="SAM" id="MobiDB-lite"/>
    </source>
</evidence>
<evidence type="ECO:0000256" key="1">
    <source>
        <dbReference type="ARBA" id="ARBA00004651"/>
    </source>
</evidence>
<organism evidence="8 9">
    <name type="scientific">Vallicoccus soli</name>
    <dbReference type="NCBI Taxonomy" id="2339232"/>
    <lineage>
        <taxon>Bacteria</taxon>
        <taxon>Bacillati</taxon>
        <taxon>Actinomycetota</taxon>
        <taxon>Actinomycetes</taxon>
        <taxon>Motilibacterales</taxon>
        <taxon>Vallicoccaceae</taxon>
        <taxon>Vallicoccus</taxon>
    </lineage>
</organism>
<feature type="transmembrane region" description="Helical" evidence="7">
    <location>
        <begin position="146"/>
        <end position="164"/>
    </location>
</feature>
<dbReference type="Proteomes" id="UP000265614">
    <property type="component" value="Unassembled WGS sequence"/>
</dbReference>
<dbReference type="PANTHER" id="PTHR32196:SF63">
    <property type="entry name" value="INNER MEMBRANE ABC TRANSPORTER PERMEASE PROTEIN YJFF"/>
    <property type="match status" value="1"/>
</dbReference>
<sequence>MTTPQLAPEGPRTERAPARPRTAPRGARFVPPQRFVPVIATFVLFVAMFGAGSARYEGFGDPQVFLTLFVDNAYLIVLAVGMTFVILTGGIDLSVGSVVALTGMVASWALQEGWSAPVVIAAVLLMGTAFGLVQGAIIAVFDIQPFIVTLAGLFFARGLCYLISTESFPIRDDTFISLASGSLELPGGYYVSYTAVAAVAVVAVAAFVLHLTRFGRTVYAIGGSEASAVLMGLQVRRTKIAVYAVSGLCASLGGLLFALYSLSGYPLAALGMELDAIAAVVIGGTLLSGGVGFVVGSMLGVLVFGTILTLINFDGTLSSWWTRIVIGALLLAFIVMQRAFLRARA</sequence>
<dbReference type="EMBL" id="QZEZ01000001">
    <property type="protein sequence ID" value="RJK97786.1"/>
    <property type="molecule type" value="Genomic_DNA"/>
</dbReference>
<feature type="transmembrane region" description="Helical" evidence="7">
    <location>
        <begin position="35"/>
        <end position="52"/>
    </location>
</feature>
<evidence type="ECO:0000256" key="4">
    <source>
        <dbReference type="ARBA" id="ARBA00022989"/>
    </source>
</evidence>
<feature type="transmembrane region" description="Helical" evidence="7">
    <location>
        <begin position="294"/>
        <end position="313"/>
    </location>
</feature>
<keyword evidence="4 7" id="KW-1133">Transmembrane helix</keyword>
<gene>
    <name evidence="8" type="primary">yjfF</name>
    <name evidence="8" type="ORF">D5H78_01995</name>
</gene>
<dbReference type="NCBIfam" id="NF008630">
    <property type="entry name" value="PRK11618.1"/>
    <property type="match status" value="1"/>
</dbReference>
<dbReference type="AlphaFoldDB" id="A0A3A3Z9M1"/>
<dbReference type="CDD" id="cd06579">
    <property type="entry name" value="TM_PBP1_transp_AraH_like"/>
    <property type="match status" value="1"/>
</dbReference>
<protein>
    <submittedName>
        <fullName evidence="8">Sugar ABC transporter permease YjfF</fullName>
    </submittedName>
</protein>
<dbReference type="Pfam" id="PF02653">
    <property type="entry name" value="BPD_transp_2"/>
    <property type="match status" value="1"/>
</dbReference>
<feature type="transmembrane region" description="Helical" evidence="7">
    <location>
        <begin position="116"/>
        <end position="139"/>
    </location>
</feature>
<keyword evidence="9" id="KW-1185">Reference proteome</keyword>